<reference evidence="2 3" key="1">
    <citation type="submission" date="2019-02" db="EMBL/GenBank/DDBJ databases">
        <title>Bacterial novel species isolated from soil.</title>
        <authorList>
            <person name="Jung H.-Y."/>
        </authorList>
    </citation>
    <scope>NUCLEOTIDE SEQUENCE [LARGE SCALE GENOMIC DNA]</scope>
    <source>
        <strain evidence="2 3">1-3-3-3</strain>
    </source>
</reference>
<gene>
    <name evidence="2" type="ORF">EWM57_00690</name>
</gene>
<proteinExistence type="predicted"/>
<comment type="caution">
    <text evidence="2">The sequence shown here is derived from an EMBL/GenBank/DDBJ whole genome shotgun (WGS) entry which is preliminary data.</text>
</comment>
<dbReference type="AlphaFoldDB" id="A0A4Q5LHW4"/>
<keyword evidence="3" id="KW-1185">Reference proteome</keyword>
<dbReference type="OrthoDB" id="962852at2"/>
<sequence length="112" mass="12461">MQDATPPLRPEGRRGRPPRQTKAPITWSVRGVTRDTRTLLEQAAGRVGKTLGQYLNEDVRVCVEQQLHLLPPPASMVALQKQVHYLRQLVENLATMVRHSPPRPAADPSAGQ</sequence>
<organism evidence="2 3">
    <name type="scientific">Hymenobacter persicinus</name>
    <dbReference type="NCBI Taxonomy" id="2025506"/>
    <lineage>
        <taxon>Bacteria</taxon>
        <taxon>Pseudomonadati</taxon>
        <taxon>Bacteroidota</taxon>
        <taxon>Cytophagia</taxon>
        <taxon>Cytophagales</taxon>
        <taxon>Hymenobacteraceae</taxon>
        <taxon>Hymenobacter</taxon>
    </lineage>
</organism>
<evidence type="ECO:0000313" key="3">
    <source>
        <dbReference type="Proteomes" id="UP000294155"/>
    </source>
</evidence>
<accession>A0A4Q5LHW4</accession>
<feature type="region of interest" description="Disordered" evidence="1">
    <location>
        <begin position="1"/>
        <end position="23"/>
    </location>
</feature>
<evidence type="ECO:0008006" key="4">
    <source>
        <dbReference type="Google" id="ProtNLM"/>
    </source>
</evidence>
<dbReference type="Proteomes" id="UP000294155">
    <property type="component" value="Unassembled WGS sequence"/>
</dbReference>
<evidence type="ECO:0000256" key="1">
    <source>
        <dbReference type="SAM" id="MobiDB-lite"/>
    </source>
</evidence>
<protein>
    <recommendedName>
        <fullName evidence="4">Mobilization protein</fullName>
    </recommendedName>
</protein>
<name>A0A4Q5LHW4_9BACT</name>
<dbReference type="EMBL" id="SEWE01000002">
    <property type="protein sequence ID" value="RYU84436.1"/>
    <property type="molecule type" value="Genomic_DNA"/>
</dbReference>
<evidence type="ECO:0000313" key="2">
    <source>
        <dbReference type="EMBL" id="RYU84436.1"/>
    </source>
</evidence>